<organism evidence="1 2">
    <name type="scientific">Actinomadura rudentiformis</name>
    <dbReference type="NCBI Taxonomy" id="359158"/>
    <lineage>
        <taxon>Bacteria</taxon>
        <taxon>Bacillati</taxon>
        <taxon>Actinomycetota</taxon>
        <taxon>Actinomycetes</taxon>
        <taxon>Streptosporangiales</taxon>
        <taxon>Thermomonosporaceae</taxon>
        <taxon>Actinomadura</taxon>
    </lineage>
</organism>
<sequence>MRFAEAARDTPVATVFGAELSVGATAPRAGSPDPDGEHLLARGAAGYGRLAAALGDAHLAGGAKGRPHYYLDDLAPRAMVRW</sequence>
<evidence type="ECO:0000313" key="1">
    <source>
        <dbReference type="EMBL" id="KAB2346889.1"/>
    </source>
</evidence>
<dbReference type="EMBL" id="WBMT01000010">
    <property type="protein sequence ID" value="KAB2346889.1"/>
    <property type="molecule type" value="Genomic_DNA"/>
</dbReference>
<proteinExistence type="predicted"/>
<comment type="caution">
    <text evidence="1">The sequence shown here is derived from an EMBL/GenBank/DDBJ whole genome shotgun (WGS) entry which is preliminary data.</text>
</comment>
<protein>
    <submittedName>
        <fullName evidence="1">Uncharacterized protein</fullName>
    </submittedName>
</protein>
<evidence type="ECO:0000313" key="2">
    <source>
        <dbReference type="Proteomes" id="UP000468735"/>
    </source>
</evidence>
<keyword evidence="2" id="KW-1185">Reference proteome</keyword>
<dbReference type="Gene3D" id="3.20.20.140">
    <property type="entry name" value="Metal-dependent hydrolases"/>
    <property type="match status" value="1"/>
</dbReference>
<dbReference type="Proteomes" id="UP000468735">
    <property type="component" value="Unassembled WGS sequence"/>
</dbReference>
<reference evidence="1 2" key="1">
    <citation type="submission" date="2019-09" db="EMBL/GenBank/DDBJ databases">
        <title>Actinomadura physcomitrii sp. nov., a novel actinomycete isolated from moss [Physcomitrium sphaericum (Ludw) Fuernr].</title>
        <authorList>
            <person name="Zhuang X."/>
            <person name="Liu C."/>
        </authorList>
    </citation>
    <scope>NUCLEOTIDE SEQUENCE [LARGE SCALE GENOMIC DNA]</scope>
    <source>
        <strain evidence="1 2">HMC1</strain>
    </source>
</reference>
<dbReference type="RefSeq" id="WP_151562771.1">
    <property type="nucleotide sequence ID" value="NZ_WBMT01000010.1"/>
</dbReference>
<gene>
    <name evidence="1" type="ORF">F8566_22055</name>
</gene>
<name>A0A6H9YZL0_9ACTN</name>
<dbReference type="AlphaFoldDB" id="A0A6H9YZL0"/>
<accession>A0A6H9YZL0</accession>